<protein>
    <recommendedName>
        <fullName evidence="1">Mos1 transposase HTH domain-containing protein</fullName>
    </recommendedName>
</protein>
<gene>
    <name evidence="2" type="ORF">LAZ67_9001952</name>
</gene>
<dbReference type="Proteomes" id="UP001235939">
    <property type="component" value="Chromosome 09"/>
</dbReference>
<sequence>MFKDGRKSITDDSRTDQQREIRLSICKDLIETANNDSDFFKTIITGDETWCFLFDPQTKKQSLEWHTPSSPRKKKVHFDKSKGKKKTKVWHFFTMNLKKEQRVCIIFCQKLRKMASETFQMLKLAFREAALSQSKMFKWFARFKSGRESTQDDPR</sequence>
<dbReference type="InterPro" id="IPR041426">
    <property type="entry name" value="Mos1_HTH"/>
</dbReference>
<dbReference type="InterPro" id="IPR052709">
    <property type="entry name" value="Transposase-MT_Hybrid"/>
</dbReference>
<name>A0ABY6KV41_9ARAC</name>
<proteinExistence type="predicted"/>
<evidence type="ECO:0000313" key="2">
    <source>
        <dbReference type="EMBL" id="UYV72142.1"/>
    </source>
</evidence>
<dbReference type="Pfam" id="PF17906">
    <property type="entry name" value="HTH_48"/>
    <property type="match status" value="1"/>
</dbReference>
<keyword evidence="3" id="KW-1185">Reference proteome</keyword>
<dbReference type="PANTHER" id="PTHR46060">
    <property type="entry name" value="MARINER MOS1 TRANSPOSASE-LIKE PROTEIN"/>
    <property type="match status" value="1"/>
</dbReference>
<evidence type="ECO:0000259" key="1">
    <source>
        <dbReference type="Pfam" id="PF17906"/>
    </source>
</evidence>
<feature type="domain" description="Mos1 transposase HTH" evidence="1">
    <location>
        <begin position="101"/>
        <end position="146"/>
    </location>
</feature>
<dbReference type="Gene3D" id="3.30.420.10">
    <property type="entry name" value="Ribonuclease H-like superfamily/Ribonuclease H"/>
    <property type="match status" value="1"/>
</dbReference>
<dbReference type="EMBL" id="CP092871">
    <property type="protein sequence ID" value="UYV72142.1"/>
    <property type="molecule type" value="Genomic_DNA"/>
</dbReference>
<accession>A0ABY6KV41</accession>
<dbReference type="PANTHER" id="PTHR46060:SF1">
    <property type="entry name" value="MARINER MOS1 TRANSPOSASE-LIKE PROTEIN"/>
    <property type="match status" value="1"/>
</dbReference>
<evidence type="ECO:0000313" key="3">
    <source>
        <dbReference type="Proteomes" id="UP001235939"/>
    </source>
</evidence>
<reference evidence="2 3" key="1">
    <citation type="submission" date="2022-01" db="EMBL/GenBank/DDBJ databases">
        <title>A chromosomal length assembly of Cordylochernes scorpioides.</title>
        <authorList>
            <person name="Zeh D."/>
            <person name="Zeh J."/>
        </authorList>
    </citation>
    <scope>NUCLEOTIDE SEQUENCE [LARGE SCALE GENOMIC DNA]</scope>
    <source>
        <strain evidence="2">IN4F17</strain>
        <tissue evidence="2">Whole Body</tissue>
    </source>
</reference>
<dbReference type="InterPro" id="IPR036397">
    <property type="entry name" value="RNaseH_sf"/>
</dbReference>
<organism evidence="2 3">
    <name type="scientific">Cordylochernes scorpioides</name>
    <dbReference type="NCBI Taxonomy" id="51811"/>
    <lineage>
        <taxon>Eukaryota</taxon>
        <taxon>Metazoa</taxon>
        <taxon>Ecdysozoa</taxon>
        <taxon>Arthropoda</taxon>
        <taxon>Chelicerata</taxon>
        <taxon>Arachnida</taxon>
        <taxon>Pseudoscorpiones</taxon>
        <taxon>Cheliferoidea</taxon>
        <taxon>Chernetidae</taxon>
        <taxon>Cordylochernes</taxon>
    </lineage>
</organism>